<evidence type="ECO:0000256" key="5">
    <source>
        <dbReference type="ARBA" id="ARBA00023136"/>
    </source>
</evidence>
<dbReference type="InterPro" id="IPR000620">
    <property type="entry name" value="EamA_dom"/>
</dbReference>
<feature type="transmembrane region" description="Helical" evidence="6">
    <location>
        <begin position="155"/>
        <end position="176"/>
    </location>
</feature>
<evidence type="ECO:0000256" key="2">
    <source>
        <dbReference type="ARBA" id="ARBA00007362"/>
    </source>
</evidence>
<gene>
    <name evidence="8" type="ORF">J2X16_000611</name>
</gene>
<feature type="transmembrane region" description="Helical" evidence="6">
    <location>
        <begin position="46"/>
        <end position="65"/>
    </location>
</feature>
<evidence type="ECO:0000313" key="9">
    <source>
        <dbReference type="Proteomes" id="UP001180536"/>
    </source>
</evidence>
<feature type="transmembrane region" description="Helical" evidence="6">
    <location>
        <begin position="221"/>
        <end position="242"/>
    </location>
</feature>
<comment type="subcellular location">
    <subcellularLocation>
        <location evidence="1">Membrane</location>
        <topology evidence="1">Multi-pass membrane protein</topology>
    </subcellularLocation>
</comment>
<feature type="transmembrane region" description="Helical" evidence="6">
    <location>
        <begin position="77"/>
        <end position="96"/>
    </location>
</feature>
<keyword evidence="5 6" id="KW-0472">Membrane</keyword>
<dbReference type="Pfam" id="PF00892">
    <property type="entry name" value="EamA"/>
    <property type="match status" value="2"/>
</dbReference>
<feature type="transmembrane region" description="Helical" evidence="6">
    <location>
        <begin position="188"/>
        <end position="209"/>
    </location>
</feature>
<feature type="transmembrane region" description="Helical" evidence="6">
    <location>
        <begin position="102"/>
        <end position="125"/>
    </location>
</feature>
<name>A0ABU1Z5K9_9BURK</name>
<protein>
    <submittedName>
        <fullName evidence="8">Drug/metabolite transporter (DMT)-like permease</fullName>
    </submittedName>
</protein>
<organism evidence="8 9">
    <name type="scientific">Pelomonas aquatica</name>
    <dbReference type="NCBI Taxonomy" id="431058"/>
    <lineage>
        <taxon>Bacteria</taxon>
        <taxon>Pseudomonadati</taxon>
        <taxon>Pseudomonadota</taxon>
        <taxon>Betaproteobacteria</taxon>
        <taxon>Burkholderiales</taxon>
        <taxon>Sphaerotilaceae</taxon>
        <taxon>Roseateles</taxon>
    </lineage>
</organism>
<evidence type="ECO:0000313" key="8">
    <source>
        <dbReference type="EMBL" id="MDR7295290.1"/>
    </source>
</evidence>
<evidence type="ECO:0000256" key="3">
    <source>
        <dbReference type="ARBA" id="ARBA00022692"/>
    </source>
</evidence>
<evidence type="ECO:0000256" key="6">
    <source>
        <dbReference type="SAM" id="Phobius"/>
    </source>
</evidence>
<evidence type="ECO:0000259" key="7">
    <source>
        <dbReference type="Pfam" id="PF00892"/>
    </source>
</evidence>
<feature type="transmembrane region" description="Helical" evidence="6">
    <location>
        <begin position="254"/>
        <end position="271"/>
    </location>
</feature>
<dbReference type="PANTHER" id="PTHR32322:SF2">
    <property type="entry name" value="EAMA DOMAIN-CONTAINING PROTEIN"/>
    <property type="match status" value="1"/>
</dbReference>
<evidence type="ECO:0000256" key="4">
    <source>
        <dbReference type="ARBA" id="ARBA00022989"/>
    </source>
</evidence>
<dbReference type="InterPro" id="IPR050638">
    <property type="entry name" value="AA-Vitamin_Transporters"/>
</dbReference>
<feature type="transmembrane region" description="Helical" evidence="6">
    <location>
        <begin position="277"/>
        <end position="295"/>
    </location>
</feature>
<dbReference type="InterPro" id="IPR037185">
    <property type="entry name" value="EmrE-like"/>
</dbReference>
<accession>A0ABU1Z5K9</accession>
<proteinExistence type="inferred from homology"/>
<dbReference type="SUPFAM" id="SSF103481">
    <property type="entry name" value="Multidrug resistance efflux transporter EmrE"/>
    <property type="match status" value="2"/>
</dbReference>
<dbReference type="RefSeq" id="WP_310341496.1">
    <property type="nucleotide sequence ID" value="NZ_JAVDXQ010000001.1"/>
</dbReference>
<feature type="transmembrane region" description="Helical" evidence="6">
    <location>
        <begin position="132"/>
        <end position="149"/>
    </location>
</feature>
<evidence type="ECO:0000256" key="1">
    <source>
        <dbReference type="ARBA" id="ARBA00004141"/>
    </source>
</evidence>
<keyword evidence="9" id="KW-1185">Reference proteome</keyword>
<feature type="transmembrane region" description="Helical" evidence="6">
    <location>
        <begin position="18"/>
        <end position="40"/>
    </location>
</feature>
<sequence>MNTTTLPLKNAAGLGPKLMLCLAATWLVWGSTYLAIKIALVSLPPFFQMGSRFLVAGVLLAAWMRWRGAPWPSRRQWLHAVAVGGLMLGGGMGGTATAEQTVGSGLVVAFIAVMPLMIAGLNLFWGEKPTRLESLGIAFGLVGVLLLTQGQGFGASPAGLVAISVACASWAVGSVLSQRSLPLAPGAMGFASEMLAGGALLMGLSLVSGETLPSSIEPRALWAWAYLVVFGSLVAFNAYMVLLAEASAGLASSYSFVNPVIAMLLGVTLAGEHISGHEWLAAGVVLVGVVLLLMGRARR</sequence>
<comment type="similarity">
    <text evidence="2">Belongs to the EamA transporter family.</text>
</comment>
<comment type="caution">
    <text evidence="8">The sequence shown here is derived from an EMBL/GenBank/DDBJ whole genome shotgun (WGS) entry which is preliminary data.</text>
</comment>
<dbReference type="EMBL" id="JAVDXQ010000001">
    <property type="protein sequence ID" value="MDR7295290.1"/>
    <property type="molecule type" value="Genomic_DNA"/>
</dbReference>
<feature type="domain" description="EamA" evidence="7">
    <location>
        <begin position="19"/>
        <end position="148"/>
    </location>
</feature>
<reference evidence="8 9" key="1">
    <citation type="submission" date="2023-07" db="EMBL/GenBank/DDBJ databases">
        <title>Sorghum-associated microbial communities from plants grown in Nebraska, USA.</title>
        <authorList>
            <person name="Schachtman D."/>
        </authorList>
    </citation>
    <scope>NUCLEOTIDE SEQUENCE [LARGE SCALE GENOMIC DNA]</scope>
    <source>
        <strain evidence="8 9">BE310</strain>
    </source>
</reference>
<dbReference type="Proteomes" id="UP001180536">
    <property type="component" value="Unassembled WGS sequence"/>
</dbReference>
<keyword evidence="4 6" id="KW-1133">Transmembrane helix</keyword>
<dbReference type="PANTHER" id="PTHR32322">
    <property type="entry name" value="INNER MEMBRANE TRANSPORTER"/>
    <property type="match status" value="1"/>
</dbReference>
<feature type="domain" description="EamA" evidence="7">
    <location>
        <begin position="159"/>
        <end position="293"/>
    </location>
</feature>
<keyword evidence="3 6" id="KW-0812">Transmembrane</keyword>
<dbReference type="NCBIfam" id="NF008432">
    <property type="entry name" value="PRK11272.1"/>
    <property type="match status" value="1"/>
</dbReference>